<proteinExistence type="predicted"/>
<evidence type="ECO:0000313" key="1">
    <source>
        <dbReference type="EMBL" id="KAK2566059.1"/>
    </source>
</evidence>
<reference evidence="1" key="1">
    <citation type="journal article" date="2023" name="G3 (Bethesda)">
        <title>Whole genome assembly and annotation of the endangered Caribbean coral Acropora cervicornis.</title>
        <authorList>
            <person name="Selwyn J.D."/>
            <person name="Vollmer S.V."/>
        </authorList>
    </citation>
    <scope>NUCLEOTIDE SEQUENCE</scope>
    <source>
        <strain evidence="1">K2</strain>
    </source>
</reference>
<accession>A0AAD9V9D1</accession>
<name>A0AAD9V9D1_ACRCE</name>
<protein>
    <submittedName>
        <fullName evidence="1">Uncharacterized protein</fullName>
    </submittedName>
</protein>
<reference evidence="1" key="2">
    <citation type="journal article" date="2023" name="Science">
        <title>Genomic signatures of disease resistance in endangered staghorn corals.</title>
        <authorList>
            <person name="Vollmer S.V."/>
            <person name="Selwyn J.D."/>
            <person name="Despard B.A."/>
            <person name="Roesel C.L."/>
        </authorList>
    </citation>
    <scope>NUCLEOTIDE SEQUENCE</scope>
    <source>
        <strain evidence="1">K2</strain>
    </source>
</reference>
<dbReference type="Proteomes" id="UP001249851">
    <property type="component" value="Unassembled WGS sequence"/>
</dbReference>
<gene>
    <name evidence="1" type="ORF">P5673_010388</name>
</gene>
<sequence>MTSNSTQISGKQDVLNGLVLYFHLYNLK</sequence>
<comment type="caution">
    <text evidence="1">The sequence shown here is derived from an EMBL/GenBank/DDBJ whole genome shotgun (WGS) entry which is preliminary data.</text>
</comment>
<evidence type="ECO:0000313" key="2">
    <source>
        <dbReference type="Proteomes" id="UP001249851"/>
    </source>
</evidence>
<keyword evidence="2" id="KW-1185">Reference proteome</keyword>
<dbReference type="EMBL" id="JARQWQ010000018">
    <property type="protein sequence ID" value="KAK2566059.1"/>
    <property type="molecule type" value="Genomic_DNA"/>
</dbReference>
<dbReference type="AlphaFoldDB" id="A0AAD9V9D1"/>
<organism evidence="1 2">
    <name type="scientific">Acropora cervicornis</name>
    <name type="common">Staghorn coral</name>
    <dbReference type="NCBI Taxonomy" id="6130"/>
    <lineage>
        <taxon>Eukaryota</taxon>
        <taxon>Metazoa</taxon>
        <taxon>Cnidaria</taxon>
        <taxon>Anthozoa</taxon>
        <taxon>Hexacorallia</taxon>
        <taxon>Scleractinia</taxon>
        <taxon>Astrocoeniina</taxon>
        <taxon>Acroporidae</taxon>
        <taxon>Acropora</taxon>
    </lineage>
</organism>